<accession>A0ABS8TP04</accession>
<gene>
    <name evidence="1" type="ORF">HAX54_013601</name>
</gene>
<keyword evidence="2" id="KW-1185">Reference proteome</keyword>
<name>A0ABS8TP04_DATST</name>
<feature type="non-terminal residue" evidence="1">
    <location>
        <position position="1"/>
    </location>
</feature>
<protein>
    <submittedName>
        <fullName evidence="1">Uncharacterized protein</fullName>
    </submittedName>
</protein>
<sequence>VMYEDKYLDWRMCLCAQGCSVTSAEANSSAKTSNCNASEVRVCKSNDMKEMSATKLEGRCNNG</sequence>
<feature type="non-terminal residue" evidence="1">
    <location>
        <position position="63"/>
    </location>
</feature>
<proteinExistence type="predicted"/>
<comment type="caution">
    <text evidence="1">The sequence shown here is derived from an EMBL/GenBank/DDBJ whole genome shotgun (WGS) entry which is preliminary data.</text>
</comment>
<evidence type="ECO:0000313" key="2">
    <source>
        <dbReference type="Proteomes" id="UP000823775"/>
    </source>
</evidence>
<reference evidence="1 2" key="1">
    <citation type="journal article" date="2021" name="BMC Genomics">
        <title>Datura genome reveals duplications of psychoactive alkaloid biosynthetic genes and high mutation rate following tissue culture.</title>
        <authorList>
            <person name="Rajewski A."/>
            <person name="Carter-House D."/>
            <person name="Stajich J."/>
            <person name="Litt A."/>
        </authorList>
    </citation>
    <scope>NUCLEOTIDE SEQUENCE [LARGE SCALE GENOMIC DNA]</scope>
    <source>
        <strain evidence="1">AR-01</strain>
    </source>
</reference>
<evidence type="ECO:0000313" key="1">
    <source>
        <dbReference type="EMBL" id="MCD7472375.1"/>
    </source>
</evidence>
<dbReference type="EMBL" id="JACEIK010001821">
    <property type="protein sequence ID" value="MCD7472375.1"/>
    <property type="molecule type" value="Genomic_DNA"/>
</dbReference>
<organism evidence="1 2">
    <name type="scientific">Datura stramonium</name>
    <name type="common">Jimsonweed</name>
    <name type="synonym">Common thornapple</name>
    <dbReference type="NCBI Taxonomy" id="4076"/>
    <lineage>
        <taxon>Eukaryota</taxon>
        <taxon>Viridiplantae</taxon>
        <taxon>Streptophyta</taxon>
        <taxon>Embryophyta</taxon>
        <taxon>Tracheophyta</taxon>
        <taxon>Spermatophyta</taxon>
        <taxon>Magnoliopsida</taxon>
        <taxon>eudicotyledons</taxon>
        <taxon>Gunneridae</taxon>
        <taxon>Pentapetalae</taxon>
        <taxon>asterids</taxon>
        <taxon>lamiids</taxon>
        <taxon>Solanales</taxon>
        <taxon>Solanaceae</taxon>
        <taxon>Solanoideae</taxon>
        <taxon>Datureae</taxon>
        <taxon>Datura</taxon>
    </lineage>
</organism>
<dbReference type="Proteomes" id="UP000823775">
    <property type="component" value="Unassembled WGS sequence"/>
</dbReference>